<dbReference type="InterPro" id="IPR035996">
    <property type="entry name" value="4pyrrol_Methylase_sf"/>
</dbReference>
<dbReference type="Pfam" id="PF00590">
    <property type="entry name" value="TP_methylase"/>
    <property type="match status" value="1"/>
</dbReference>
<evidence type="ECO:0000256" key="5">
    <source>
        <dbReference type="ARBA" id="ARBA00022679"/>
    </source>
</evidence>
<dbReference type="PROSITE" id="PS51274">
    <property type="entry name" value="GATASE_COBBQ"/>
    <property type="match status" value="1"/>
</dbReference>
<dbReference type="InterPro" id="IPR014777">
    <property type="entry name" value="4pyrrole_Mease_sub1"/>
</dbReference>
<protein>
    <recommendedName>
        <fullName evidence="14">Cobyrinate a,c-diamide synthase</fullName>
    </recommendedName>
</protein>
<dbReference type="CDD" id="cd11646">
    <property type="entry name" value="Precorrin_3B_C17_MT"/>
    <property type="match status" value="1"/>
</dbReference>
<evidence type="ECO:0000313" key="12">
    <source>
        <dbReference type="EMBL" id="MBK1706735.1"/>
    </source>
</evidence>
<keyword evidence="13" id="KW-1185">Reference proteome</keyword>
<dbReference type="InterPro" id="IPR000878">
    <property type="entry name" value="4pyrrol_Mease"/>
</dbReference>
<evidence type="ECO:0000256" key="2">
    <source>
        <dbReference type="ARBA" id="ARBA00006205"/>
    </source>
</evidence>
<dbReference type="SUPFAM" id="SSF52317">
    <property type="entry name" value="Class I glutamine amidotransferase-like"/>
    <property type="match status" value="1"/>
</dbReference>
<dbReference type="PANTHER" id="PTHR47036">
    <property type="entry name" value="COBALT-FACTOR III C(17)-METHYLTRANSFERASE-RELATED"/>
    <property type="match status" value="1"/>
</dbReference>
<dbReference type="Proteomes" id="UP001296776">
    <property type="component" value="Unassembled WGS sequence"/>
</dbReference>
<keyword evidence="5" id="KW-0808">Transferase</keyword>
<proteinExistence type="inferred from homology"/>
<gene>
    <name evidence="12" type="ORF">CKO40_19855</name>
</gene>
<reference evidence="12" key="1">
    <citation type="submission" date="2017-08" db="EMBL/GenBank/DDBJ databases">
        <authorList>
            <person name="Imhoff J.F."/>
            <person name="Rahn T."/>
            <person name="Kuenzel S."/>
            <person name="Neulinger S.C."/>
        </authorList>
    </citation>
    <scope>NUCLEOTIDE SEQUENCE</scope>
    <source>
        <strain evidence="12">DSM 11080</strain>
    </source>
</reference>
<evidence type="ECO:0000313" key="13">
    <source>
        <dbReference type="Proteomes" id="UP001296776"/>
    </source>
</evidence>
<evidence type="ECO:0000259" key="11">
    <source>
        <dbReference type="Pfam" id="PF07685"/>
    </source>
</evidence>
<dbReference type="Pfam" id="PF01656">
    <property type="entry name" value="CbiA"/>
    <property type="match status" value="1"/>
</dbReference>
<evidence type="ECO:0000256" key="8">
    <source>
        <dbReference type="SAM" id="MobiDB-lite"/>
    </source>
</evidence>
<name>A0AAJ0U8J5_9GAMM</name>
<keyword evidence="6" id="KW-0949">S-adenosyl-L-methionine</keyword>
<dbReference type="InterPro" id="IPR002586">
    <property type="entry name" value="CobQ/CobB/MinD/ParA_Nub-bd_dom"/>
</dbReference>
<organism evidence="12 13">
    <name type="scientific">Halochromatium glycolicum</name>
    <dbReference type="NCBI Taxonomy" id="85075"/>
    <lineage>
        <taxon>Bacteria</taxon>
        <taxon>Pseudomonadati</taxon>
        <taxon>Pseudomonadota</taxon>
        <taxon>Gammaproteobacteria</taxon>
        <taxon>Chromatiales</taxon>
        <taxon>Chromatiaceae</taxon>
        <taxon>Halochromatium</taxon>
    </lineage>
</organism>
<evidence type="ECO:0008006" key="14">
    <source>
        <dbReference type="Google" id="ProtNLM"/>
    </source>
</evidence>
<dbReference type="SUPFAM" id="SSF52540">
    <property type="entry name" value="P-loop containing nucleoside triphosphate hydrolases"/>
    <property type="match status" value="1"/>
</dbReference>
<reference evidence="12" key="2">
    <citation type="journal article" date="2020" name="Microorganisms">
        <title>Osmotic Adaptation and Compatible Solute Biosynthesis of Phototrophic Bacteria as Revealed from Genome Analyses.</title>
        <authorList>
            <person name="Imhoff J.F."/>
            <person name="Rahn T."/>
            <person name="Kunzel S."/>
            <person name="Keller A."/>
            <person name="Neulinger S.C."/>
        </authorList>
    </citation>
    <scope>NUCLEOTIDE SEQUENCE</scope>
    <source>
        <strain evidence="12">DSM 11080</strain>
    </source>
</reference>
<evidence type="ECO:0000259" key="9">
    <source>
        <dbReference type="Pfam" id="PF00590"/>
    </source>
</evidence>
<feature type="domain" description="CobB/CobQ-like glutamine amidotransferase" evidence="11">
    <location>
        <begin position="632"/>
        <end position="811"/>
    </location>
</feature>
<dbReference type="Gene3D" id="3.30.950.10">
    <property type="entry name" value="Methyltransferase, Cobalt-precorrin-4 Transmethylase, Domain 2"/>
    <property type="match status" value="1"/>
</dbReference>
<evidence type="ECO:0000259" key="10">
    <source>
        <dbReference type="Pfam" id="PF01656"/>
    </source>
</evidence>
<dbReference type="SUPFAM" id="SSF53790">
    <property type="entry name" value="Tetrapyrrole methylase"/>
    <property type="match status" value="1"/>
</dbReference>
<dbReference type="GO" id="GO:0008168">
    <property type="term" value="F:methyltransferase activity"/>
    <property type="evidence" value="ECO:0007669"/>
    <property type="project" value="UniProtKB-KW"/>
</dbReference>
<dbReference type="InterPro" id="IPR027417">
    <property type="entry name" value="P-loop_NTPase"/>
</dbReference>
<evidence type="ECO:0000256" key="1">
    <source>
        <dbReference type="ARBA" id="ARBA00004953"/>
    </source>
</evidence>
<comment type="similarity">
    <text evidence="2">Belongs to the CobB/CobQ family. CobQ subfamily.</text>
</comment>
<evidence type="ECO:0000256" key="4">
    <source>
        <dbReference type="ARBA" id="ARBA00022603"/>
    </source>
</evidence>
<dbReference type="NCBIfam" id="NF002204">
    <property type="entry name" value="PRK01077.1"/>
    <property type="match status" value="1"/>
</dbReference>
<dbReference type="InterPro" id="IPR029062">
    <property type="entry name" value="Class_I_gatase-like"/>
</dbReference>
<keyword evidence="3" id="KW-0169">Cobalamin biosynthesis</keyword>
<comment type="caution">
    <text evidence="12">The sequence shown here is derived from an EMBL/GenBank/DDBJ whole genome shotgun (WGS) entry which is preliminary data.</text>
</comment>
<dbReference type="EMBL" id="NRSJ01000049">
    <property type="protein sequence ID" value="MBK1706735.1"/>
    <property type="molecule type" value="Genomic_DNA"/>
</dbReference>
<accession>A0AAJ0U8J5</accession>
<evidence type="ECO:0000256" key="6">
    <source>
        <dbReference type="ARBA" id="ARBA00022691"/>
    </source>
</evidence>
<dbReference type="InterPro" id="IPR014776">
    <property type="entry name" value="4pyrrole_Mease_sub2"/>
</dbReference>
<evidence type="ECO:0000256" key="3">
    <source>
        <dbReference type="ARBA" id="ARBA00022573"/>
    </source>
</evidence>
<comment type="pathway">
    <text evidence="1">Cofactor biosynthesis; adenosylcobalamin biosynthesis.</text>
</comment>
<feature type="region of interest" description="Disordered" evidence="8">
    <location>
        <begin position="262"/>
        <end position="284"/>
    </location>
</feature>
<dbReference type="GO" id="GO:0009236">
    <property type="term" value="P:cobalamin biosynthetic process"/>
    <property type="evidence" value="ECO:0007669"/>
    <property type="project" value="UniProtKB-KW"/>
</dbReference>
<dbReference type="AlphaFoldDB" id="A0AAJ0U8J5"/>
<dbReference type="Pfam" id="PF07685">
    <property type="entry name" value="GATase_3"/>
    <property type="match status" value="1"/>
</dbReference>
<dbReference type="InterPro" id="IPR051810">
    <property type="entry name" value="Precorrin_MeTrfase"/>
</dbReference>
<dbReference type="Gene3D" id="3.40.50.880">
    <property type="match status" value="1"/>
</dbReference>
<evidence type="ECO:0000256" key="7">
    <source>
        <dbReference type="ARBA" id="ARBA00022962"/>
    </source>
</evidence>
<dbReference type="CDD" id="cd03130">
    <property type="entry name" value="GATase1_CobB"/>
    <property type="match status" value="1"/>
</dbReference>
<dbReference type="GO" id="GO:0032259">
    <property type="term" value="P:methylation"/>
    <property type="evidence" value="ECO:0007669"/>
    <property type="project" value="UniProtKB-KW"/>
</dbReference>
<feature type="domain" description="Tetrapyrrole methylase" evidence="9">
    <location>
        <begin position="5"/>
        <end position="214"/>
    </location>
</feature>
<sequence>MAGHLALVGLGPGDPRQMTLAAHDAIAAAEVIVGYRPYVELIEALLGEQQVIASGMTEELARCRAALEQARAGRRVALISSGEVGVFGIAAPLFELLFAEGWRPGADVEVTVVPGITAASSCAARLGAPLSHDFCAISLSDQLTPWAVIAERLDAAARADFVIALYNPRSRRRRAHILKAREILLRHRPAETPVAIVERVYRDGERSELCTLADFTAAEISMLSTVIIGNRSTRVRSGMMLTPRGYERKYALADGRIRPGERPGWALGEGGDRNASEHGPGLAPVANAAGAGGGATGASPNHGTVEPIGAGVDCTDVEQDCTEAGAEAALARVQETDCEAHSGAGAVRACPALFLSAISSGQGKTTLAAALARYHHRAGRRVRVFKIGPDFLDPMILARASGAEVEPLDLWMVGEPACRRLLYEAAGKADLILVEGAMGLFDGTPSGADLAERFGLPAAVLIDARGMGQTFGALALGLAQYRPGLRLAGVIANRVGSERHGEMIAEGIPAQVPFLGALPRLDEAALPSRHLGLVQAAEIADLEQRLDAATAHLAGTALAELPPSVAFQAPAPGFEPEPDTALMSARAPKRAPEPAPEPPERASEPAPEPPERAFELAPALRPKPAPLLVGRRIAVAHDAAFSFLYAANLRLLRSLGAELSLFSPLRDSAVEADAIYLPGGYPELHLETLAANQAMQRSLREHVDAGKPLYAECGGMLSLLETLTDKDGRSGCLAGLLPGHGRLQPRLAGLGMQRLATPTGVLRGHSFHHSTMETPLTPSTYGIRQRDGGRGEPVYRYGSLTASYLHLYFPSAPAAAAALFIDESRL</sequence>
<dbReference type="InterPro" id="IPR011698">
    <property type="entry name" value="GATase_3"/>
</dbReference>
<keyword evidence="7" id="KW-0315">Glutamine amidotransferase</keyword>
<dbReference type="InterPro" id="IPR006363">
    <property type="entry name" value="Cbl_synth_CobJ/CibH_dom"/>
</dbReference>
<feature type="region of interest" description="Disordered" evidence="8">
    <location>
        <begin position="568"/>
        <end position="612"/>
    </location>
</feature>
<feature type="domain" description="CobQ/CobB/MinD/ParA nucleotide binding" evidence="10">
    <location>
        <begin position="357"/>
        <end position="531"/>
    </location>
</feature>
<dbReference type="NCBIfam" id="TIGR01466">
    <property type="entry name" value="cobJ_cbiH"/>
    <property type="match status" value="1"/>
</dbReference>
<feature type="compositionally biased region" description="Basic and acidic residues" evidence="8">
    <location>
        <begin position="598"/>
        <end position="612"/>
    </location>
</feature>
<keyword evidence="4" id="KW-0489">Methyltransferase</keyword>
<dbReference type="Gene3D" id="3.40.1010.10">
    <property type="entry name" value="Cobalt-precorrin-4 Transmethylase, Domain 1"/>
    <property type="match status" value="1"/>
</dbReference>
<dbReference type="PANTHER" id="PTHR47036:SF1">
    <property type="entry name" value="COBALT-FACTOR III C(17)-METHYLTRANSFERASE-RELATED"/>
    <property type="match status" value="1"/>
</dbReference>
<dbReference type="Gene3D" id="3.40.50.300">
    <property type="entry name" value="P-loop containing nucleotide triphosphate hydrolases"/>
    <property type="match status" value="1"/>
</dbReference>